<keyword evidence="2" id="KW-1185">Reference proteome</keyword>
<dbReference type="OrthoDB" id="6631388at2759"/>
<reference evidence="1" key="1">
    <citation type="submission" date="2019-08" db="EMBL/GenBank/DDBJ databases">
        <title>The genome of the North American firefly Photinus pyralis.</title>
        <authorList>
            <consortium name="Photinus pyralis genome working group"/>
            <person name="Fallon T.R."/>
            <person name="Sander Lower S.E."/>
            <person name="Weng J.-K."/>
        </authorList>
    </citation>
    <scope>NUCLEOTIDE SEQUENCE</scope>
    <source>
        <strain evidence="1">TRF0915ILg1</strain>
        <tissue evidence="1">Whole body</tissue>
    </source>
</reference>
<gene>
    <name evidence="1" type="ORF">ILUMI_07096</name>
</gene>
<evidence type="ECO:0008006" key="3">
    <source>
        <dbReference type="Google" id="ProtNLM"/>
    </source>
</evidence>
<dbReference type="EMBL" id="VTPC01003054">
    <property type="protein sequence ID" value="KAF2899079.1"/>
    <property type="molecule type" value="Genomic_DNA"/>
</dbReference>
<dbReference type="AlphaFoldDB" id="A0A8K0D4I3"/>
<sequence>MLKQLLKTTETTTTSTGPLLTHEIMKKVLEDIDEGILINSERLNNIRYVDNTVLLADTLQGLQALVSWSAETSHTYGLDFNIKRNKYMVIVKHHILPDQLESIEYNTLKVSQANEWRGKAATQELKNKMCSKNTDNPYAETSRKDIRLLVNVKMIKVAIEIQTVCEKASIPTQKQKKQIDLQSGGGMRIWQKKRNQQHKVAKTQQEQQKGENEDLIEDINLEELKEAISKVKEGKESGVDGIEPEMIKLLEERGRKYLLEIIQEAKLSNKPQPDLASKTNFFSSARIARDDKLDERELTLATGREFSEWESYAGPIN</sequence>
<comment type="caution">
    <text evidence="1">The sequence shown here is derived from an EMBL/GenBank/DDBJ whole genome shotgun (WGS) entry which is preliminary data.</text>
</comment>
<accession>A0A8K0D4I3</accession>
<organism evidence="1 2">
    <name type="scientific">Ignelater luminosus</name>
    <name type="common">Cucubano</name>
    <name type="synonym">Pyrophorus luminosus</name>
    <dbReference type="NCBI Taxonomy" id="2038154"/>
    <lineage>
        <taxon>Eukaryota</taxon>
        <taxon>Metazoa</taxon>
        <taxon>Ecdysozoa</taxon>
        <taxon>Arthropoda</taxon>
        <taxon>Hexapoda</taxon>
        <taxon>Insecta</taxon>
        <taxon>Pterygota</taxon>
        <taxon>Neoptera</taxon>
        <taxon>Endopterygota</taxon>
        <taxon>Coleoptera</taxon>
        <taxon>Polyphaga</taxon>
        <taxon>Elateriformia</taxon>
        <taxon>Elateroidea</taxon>
        <taxon>Elateridae</taxon>
        <taxon>Agrypninae</taxon>
        <taxon>Pyrophorini</taxon>
        <taxon>Ignelater</taxon>
    </lineage>
</organism>
<dbReference type="Proteomes" id="UP000801492">
    <property type="component" value="Unassembled WGS sequence"/>
</dbReference>
<protein>
    <recommendedName>
        <fullName evidence="3">Reverse transcriptase domain-containing protein</fullName>
    </recommendedName>
</protein>
<name>A0A8K0D4I3_IGNLU</name>
<evidence type="ECO:0000313" key="2">
    <source>
        <dbReference type="Proteomes" id="UP000801492"/>
    </source>
</evidence>
<proteinExistence type="predicted"/>
<evidence type="ECO:0000313" key="1">
    <source>
        <dbReference type="EMBL" id="KAF2899079.1"/>
    </source>
</evidence>